<feature type="region of interest" description="Disordered" evidence="1">
    <location>
        <begin position="173"/>
        <end position="324"/>
    </location>
</feature>
<proteinExistence type="predicted"/>
<feature type="compositionally biased region" description="Polar residues" evidence="1">
    <location>
        <begin position="248"/>
        <end position="258"/>
    </location>
</feature>
<dbReference type="EMBL" id="JASNQZ010000006">
    <property type="protein sequence ID" value="KAL0955488.1"/>
    <property type="molecule type" value="Genomic_DNA"/>
</dbReference>
<evidence type="ECO:0000256" key="1">
    <source>
        <dbReference type="SAM" id="MobiDB-lite"/>
    </source>
</evidence>
<evidence type="ECO:0000313" key="3">
    <source>
        <dbReference type="Proteomes" id="UP001556367"/>
    </source>
</evidence>
<protein>
    <submittedName>
        <fullName evidence="2">Uncharacterized protein</fullName>
    </submittedName>
</protein>
<name>A0ABR3JIB1_9AGAR</name>
<reference evidence="3" key="1">
    <citation type="submission" date="2024-06" db="EMBL/GenBank/DDBJ databases">
        <title>Multi-omics analyses provide insights into the biosynthesis of the anticancer antibiotic pleurotin in Hohenbuehelia grisea.</title>
        <authorList>
            <person name="Weaver J.A."/>
            <person name="Alberti F."/>
        </authorList>
    </citation>
    <scope>NUCLEOTIDE SEQUENCE [LARGE SCALE GENOMIC DNA]</scope>
    <source>
        <strain evidence="3">T-177</strain>
    </source>
</reference>
<feature type="compositionally biased region" description="Polar residues" evidence="1">
    <location>
        <begin position="280"/>
        <end position="297"/>
    </location>
</feature>
<feature type="region of interest" description="Disordered" evidence="1">
    <location>
        <begin position="467"/>
        <end position="583"/>
    </location>
</feature>
<accession>A0ABR3JIB1</accession>
<organism evidence="2 3">
    <name type="scientific">Hohenbuehelia grisea</name>
    <dbReference type="NCBI Taxonomy" id="104357"/>
    <lineage>
        <taxon>Eukaryota</taxon>
        <taxon>Fungi</taxon>
        <taxon>Dikarya</taxon>
        <taxon>Basidiomycota</taxon>
        <taxon>Agaricomycotina</taxon>
        <taxon>Agaricomycetes</taxon>
        <taxon>Agaricomycetidae</taxon>
        <taxon>Agaricales</taxon>
        <taxon>Pleurotineae</taxon>
        <taxon>Pleurotaceae</taxon>
        <taxon>Hohenbuehelia</taxon>
    </lineage>
</organism>
<comment type="caution">
    <text evidence="2">The sequence shown here is derived from an EMBL/GenBank/DDBJ whole genome shotgun (WGS) entry which is preliminary data.</text>
</comment>
<gene>
    <name evidence="2" type="ORF">HGRIS_001728</name>
</gene>
<feature type="compositionally biased region" description="Pro residues" evidence="1">
    <location>
        <begin position="174"/>
        <end position="184"/>
    </location>
</feature>
<sequence>MPKRIATPPPGDDEPRYLVVHKPYPLNAHWELPQDRITFARWIACVIGHGDLGKFIAFYHKPRARSMVLIEIDRMYDHFDRLLGQHAWAEFLQQPTDEENDKVSQVFYSTYVSMRAAQKEGWKRITVEDPWFTADSWSPKNSLMKFPYPQTHWCQPPKEDQTNKPVCRPLPVSVKPPPERPAPPVVGSAAWVAGQGGKSNSPQALRGAWSRGRGRGGPSVSIPGRGAAKSVATSPVSAKSPASASASNNNAWAQPINQASATKTTPASATSPKSAWGVPSSASNGSPRTPSSATSVVNGAGPRNPTNYAAATKSPTTPDAPPGLEHLQRRVAGMSVSGQTPRAPVVAGVYDEQYARQEGVDPSHAFIATWESERAAEDLDDMLWGAPQASSVVPSAYDEGRFSDGVESWGVRVGDIEIQDSLWDDEDEEEKKKAQEEKEALICRAHGIICKKGICKDYKRQLRDYEKKKQLKDGQRPETNGHGGSENGWSRSRGGRGRGNKGGNWRREETRDDQTVTDDGFSVVRPKGKSRAKPAVVTKSPAPQGNAKGSWADDDGTQGLPDLSDLPKSAETYDNDDPWAGAH</sequence>
<feature type="compositionally biased region" description="Basic and acidic residues" evidence="1">
    <location>
        <begin position="467"/>
        <end position="476"/>
    </location>
</feature>
<dbReference type="Proteomes" id="UP001556367">
    <property type="component" value="Unassembled WGS sequence"/>
</dbReference>
<feature type="compositionally biased region" description="Polar residues" evidence="1">
    <location>
        <begin position="304"/>
        <end position="317"/>
    </location>
</feature>
<feature type="compositionally biased region" description="Low complexity" evidence="1">
    <location>
        <begin position="259"/>
        <end position="275"/>
    </location>
</feature>
<keyword evidence="3" id="KW-1185">Reference proteome</keyword>
<feature type="compositionally biased region" description="Low complexity" evidence="1">
    <location>
        <begin position="218"/>
        <end position="247"/>
    </location>
</feature>
<feature type="compositionally biased region" description="Basic and acidic residues" evidence="1">
    <location>
        <begin position="505"/>
        <end position="514"/>
    </location>
</feature>
<evidence type="ECO:0000313" key="2">
    <source>
        <dbReference type="EMBL" id="KAL0955488.1"/>
    </source>
</evidence>